<sequence>MDRGVQSISRIVLTGRNNSDSQEVRNPHTVRGEICSKAFVLGDRFAARNYERRRERRPPEVEANRQEPPRLHCYAGLQGANGGVPPPVTSVVVRTVKWPAFTVVRCVQMIILNLANFEGNRVQFGTNAVRASGNKIAEGTNEQPLQTKHSPGPTDTTVLDETEDGELLKREKKENVAAATTKSKQASRGERQRMHKVMGAEEAAGLPLTSSAWLAYYAVWLGRAPPHASVPACVRILRTLVRTHFACGHWPSERLEDSSGVMLVRALTGIWERGDIGKEGGGDVRD</sequence>
<proteinExistence type="predicted"/>
<gene>
    <name evidence="2" type="ORF">HPB51_014470</name>
</gene>
<feature type="region of interest" description="Disordered" evidence="1">
    <location>
        <begin position="137"/>
        <end position="192"/>
    </location>
</feature>
<feature type="compositionally biased region" description="Basic and acidic residues" evidence="1">
    <location>
        <begin position="166"/>
        <end position="175"/>
    </location>
</feature>
<comment type="caution">
    <text evidence="2">The sequence shown here is derived from an EMBL/GenBank/DDBJ whole genome shotgun (WGS) entry which is preliminary data.</text>
</comment>
<protein>
    <submittedName>
        <fullName evidence="2">Uncharacterized protein</fullName>
    </submittedName>
</protein>
<reference evidence="2" key="1">
    <citation type="journal article" date="2020" name="Cell">
        <title>Large-Scale Comparative Analyses of Tick Genomes Elucidate Their Genetic Diversity and Vector Capacities.</title>
        <authorList>
            <consortium name="Tick Genome and Microbiome Consortium (TIGMIC)"/>
            <person name="Jia N."/>
            <person name="Wang J."/>
            <person name="Shi W."/>
            <person name="Du L."/>
            <person name="Sun Y."/>
            <person name="Zhan W."/>
            <person name="Jiang J.F."/>
            <person name="Wang Q."/>
            <person name="Zhang B."/>
            <person name="Ji P."/>
            <person name="Bell-Sakyi L."/>
            <person name="Cui X.M."/>
            <person name="Yuan T.T."/>
            <person name="Jiang B.G."/>
            <person name="Yang W.F."/>
            <person name="Lam T.T."/>
            <person name="Chang Q.C."/>
            <person name="Ding S.J."/>
            <person name="Wang X.J."/>
            <person name="Zhu J.G."/>
            <person name="Ruan X.D."/>
            <person name="Zhao L."/>
            <person name="Wei J.T."/>
            <person name="Ye R.Z."/>
            <person name="Que T.C."/>
            <person name="Du C.H."/>
            <person name="Zhou Y.H."/>
            <person name="Cheng J.X."/>
            <person name="Dai P.F."/>
            <person name="Guo W.B."/>
            <person name="Han X.H."/>
            <person name="Huang E.J."/>
            <person name="Li L.F."/>
            <person name="Wei W."/>
            <person name="Gao Y.C."/>
            <person name="Liu J.Z."/>
            <person name="Shao H.Z."/>
            <person name="Wang X."/>
            <person name="Wang C.C."/>
            <person name="Yang T.C."/>
            <person name="Huo Q.B."/>
            <person name="Li W."/>
            <person name="Chen H.Y."/>
            <person name="Chen S.E."/>
            <person name="Zhou L.G."/>
            <person name="Ni X.B."/>
            <person name="Tian J.H."/>
            <person name="Sheng Y."/>
            <person name="Liu T."/>
            <person name="Pan Y.S."/>
            <person name="Xia L.Y."/>
            <person name="Li J."/>
            <person name="Zhao F."/>
            <person name="Cao W.C."/>
        </authorList>
    </citation>
    <scope>NUCLEOTIDE SEQUENCE</scope>
    <source>
        <strain evidence="2">Rmic-2018</strain>
    </source>
</reference>
<keyword evidence="3" id="KW-1185">Reference proteome</keyword>
<reference evidence="2" key="2">
    <citation type="submission" date="2021-09" db="EMBL/GenBank/DDBJ databases">
        <authorList>
            <person name="Jia N."/>
            <person name="Wang J."/>
            <person name="Shi W."/>
            <person name="Du L."/>
            <person name="Sun Y."/>
            <person name="Zhan W."/>
            <person name="Jiang J."/>
            <person name="Wang Q."/>
            <person name="Zhang B."/>
            <person name="Ji P."/>
            <person name="Sakyi L.B."/>
            <person name="Cui X."/>
            <person name="Yuan T."/>
            <person name="Jiang B."/>
            <person name="Yang W."/>
            <person name="Lam T.T.-Y."/>
            <person name="Chang Q."/>
            <person name="Ding S."/>
            <person name="Wang X."/>
            <person name="Zhu J."/>
            <person name="Ruan X."/>
            <person name="Zhao L."/>
            <person name="Wei J."/>
            <person name="Que T."/>
            <person name="Du C."/>
            <person name="Cheng J."/>
            <person name="Dai P."/>
            <person name="Han X."/>
            <person name="Huang E."/>
            <person name="Gao Y."/>
            <person name="Liu J."/>
            <person name="Shao H."/>
            <person name="Ye R."/>
            <person name="Li L."/>
            <person name="Wei W."/>
            <person name="Wang X."/>
            <person name="Wang C."/>
            <person name="Huo Q."/>
            <person name="Li W."/>
            <person name="Guo W."/>
            <person name="Chen H."/>
            <person name="Chen S."/>
            <person name="Zhou L."/>
            <person name="Zhou L."/>
            <person name="Ni X."/>
            <person name="Tian J."/>
            <person name="Zhou Y."/>
            <person name="Sheng Y."/>
            <person name="Liu T."/>
            <person name="Pan Y."/>
            <person name="Xia L."/>
            <person name="Li J."/>
            <person name="Zhao F."/>
            <person name="Cao W."/>
        </authorList>
    </citation>
    <scope>NUCLEOTIDE SEQUENCE</scope>
    <source>
        <strain evidence="2">Rmic-2018</strain>
        <tissue evidence="2">Larvae</tissue>
    </source>
</reference>
<name>A0A9J6EAA1_RHIMP</name>
<dbReference type="AlphaFoldDB" id="A0A9J6EAA1"/>
<feature type="compositionally biased region" description="Polar residues" evidence="1">
    <location>
        <begin position="140"/>
        <end position="157"/>
    </location>
</feature>
<evidence type="ECO:0000313" key="3">
    <source>
        <dbReference type="Proteomes" id="UP000821866"/>
    </source>
</evidence>
<accession>A0A9J6EAA1</accession>
<evidence type="ECO:0000313" key="2">
    <source>
        <dbReference type="EMBL" id="KAH8031258.1"/>
    </source>
</evidence>
<organism evidence="2 3">
    <name type="scientific">Rhipicephalus microplus</name>
    <name type="common">Cattle tick</name>
    <name type="synonym">Boophilus microplus</name>
    <dbReference type="NCBI Taxonomy" id="6941"/>
    <lineage>
        <taxon>Eukaryota</taxon>
        <taxon>Metazoa</taxon>
        <taxon>Ecdysozoa</taxon>
        <taxon>Arthropoda</taxon>
        <taxon>Chelicerata</taxon>
        <taxon>Arachnida</taxon>
        <taxon>Acari</taxon>
        <taxon>Parasitiformes</taxon>
        <taxon>Ixodida</taxon>
        <taxon>Ixodoidea</taxon>
        <taxon>Ixodidae</taxon>
        <taxon>Rhipicephalinae</taxon>
        <taxon>Rhipicephalus</taxon>
        <taxon>Boophilus</taxon>
    </lineage>
</organism>
<dbReference type="EMBL" id="JABSTU010000005">
    <property type="protein sequence ID" value="KAH8031258.1"/>
    <property type="molecule type" value="Genomic_DNA"/>
</dbReference>
<dbReference type="Proteomes" id="UP000821866">
    <property type="component" value="Chromosome 3"/>
</dbReference>
<evidence type="ECO:0000256" key="1">
    <source>
        <dbReference type="SAM" id="MobiDB-lite"/>
    </source>
</evidence>